<dbReference type="RefSeq" id="WP_184653403.1">
    <property type="nucleotide sequence ID" value="NZ_JACHBU010000001.1"/>
</dbReference>
<organism evidence="9 10">
    <name type="scientific">Rhizobium soli</name>
    <dbReference type="NCBI Taxonomy" id="424798"/>
    <lineage>
        <taxon>Bacteria</taxon>
        <taxon>Pseudomonadati</taxon>
        <taxon>Pseudomonadota</taxon>
        <taxon>Alphaproteobacteria</taxon>
        <taxon>Hyphomicrobiales</taxon>
        <taxon>Rhizobiaceae</taxon>
        <taxon>Rhizobium/Agrobacterium group</taxon>
        <taxon>Rhizobium</taxon>
    </lineage>
</organism>
<gene>
    <name evidence="9" type="ORF">F4695_000246</name>
</gene>
<evidence type="ECO:0000256" key="6">
    <source>
        <dbReference type="ARBA" id="ARBA00022989"/>
    </source>
</evidence>
<keyword evidence="3" id="KW-0813">Transport</keyword>
<comment type="subcellular location">
    <subcellularLocation>
        <location evidence="1">Cell membrane</location>
        <topology evidence="1">Multi-pass membrane protein</topology>
    </subcellularLocation>
</comment>
<feature type="transmembrane region" description="Helical" evidence="8">
    <location>
        <begin position="133"/>
        <end position="160"/>
    </location>
</feature>
<dbReference type="EMBL" id="JACHBU010000001">
    <property type="protein sequence ID" value="MBB6506927.1"/>
    <property type="molecule type" value="Genomic_DNA"/>
</dbReference>
<evidence type="ECO:0000256" key="1">
    <source>
        <dbReference type="ARBA" id="ARBA00004651"/>
    </source>
</evidence>
<reference evidence="9 10" key="1">
    <citation type="submission" date="2020-08" db="EMBL/GenBank/DDBJ databases">
        <title>The Agave Microbiome: Exploring the role of microbial communities in plant adaptations to desert environments.</title>
        <authorList>
            <person name="Partida-Martinez L.P."/>
        </authorList>
    </citation>
    <scope>NUCLEOTIDE SEQUENCE [LARGE SCALE GENOMIC DNA]</scope>
    <source>
        <strain evidence="9 10">AS3.12</strain>
    </source>
</reference>
<protein>
    <submittedName>
        <fullName evidence="9">Putative branched-subunit amino acid permease</fullName>
    </submittedName>
</protein>
<feature type="transmembrane region" description="Helical" evidence="8">
    <location>
        <begin position="20"/>
        <end position="39"/>
    </location>
</feature>
<keyword evidence="6 8" id="KW-1133">Transmembrane helix</keyword>
<sequence>MSFSEPITTSGQIRNGLKKGFVIVLSSAPFGILFGAIAIDNGFSMAEAALMSAFVFGGASQLVGIELFGHHVAAWMIVLSVLAVNFRHVLYSAAVSPIFGRFPLLKRCLSFFLLTDPQFAETEKREEQTPVTFAWYIAMGGVVWIGWVGNTIVGALFGSLIGDPKAIGIDVLLPVYFLGLVMGFRKRHNFLPVLVAGAVGSVVAYWVVGSPWHISVGAALGIVVAAILPPPGASDHDVKDPALETEAA</sequence>
<keyword evidence="5 8" id="KW-0812">Transmembrane</keyword>
<evidence type="ECO:0000256" key="4">
    <source>
        <dbReference type="ARBA" id="ARBA00022475"/>
    </source>
</evidence>
<keyword evidence="4" id="KW-1003">Cell membrane</keyword>
<dbReference type="PANTHER" id="PTHR34979:SF1">
    <property type="entry name" value="INNER MEMBRANE PROTEIN YGAZ"/>
    <property type="match status" value="1"/>
</dbReference>
<evidence type="ECO:0000313" key="9">
    <source>
        <dbReference type="EMBL" id="MBB6506927.1"/>
    </source>
</evidence>
<dbReference type="AlphaFoldDB" id="A0A7X0MPN7"/>
<evidence type="ECO:0000256" key="3">
    <source>
        <dbReference type="ARBA" id="ARBA00022448"/>
    </source>
</evidence>
<proteinExistence type="inferred from homology"/>
<name>A0A7X0MPN7_9HYPH</name>
<keyword evidence="10" id="KW-1185">Reference proteome</keyword>
<feature type="transmembrane region" description="Helical" evidence="8">
    <location>
        <begin position="191"/>
        <end position="208"/>
    </location>
</feature>
<comment type="similarity">
    <text evidence="2">Belongs to the AzlC family.</text>
</comment>
<dbReference type="PANTHER" id="PTHR34979">
    <property type="entry name" value="INNER MEMBRANE PROTEIN YGAZ"/>
    <property type="match status" value="1"/>
</dbReference>
<feature type="transmembrane region" description="Helical" evidence="8">
    <location>
        <begin position="166"/>
        <end position="184"/>
    </location>
</feature>
<evidence type="ECO:0000256" key="7">
    <source>
        <dbReference type="ARBA" id="ARBA00023136"/>
    </source>
</evidence>
<dbReference type="InterPro" id="IPR011606">
    <property type="entry name" value="Brnchd-chn_aa_trnsp_permease"/>
</dbReference>
<dbReference type="Proteomes" id="UP000585437">
    <property type="component" value="Unassembled WGS sequence"/>
</dbReference>
<evidence type="ECO:0000256" key="2">
    <source>
        <dbReference type="ARBA" id="ARBA00010735"/>
    </source>
</evidence>
<accession>A0A7X0MPN7</accession>
<dbReference type="Pfam" id="PF03591">
    <property type="entry name" value="AzlC"/>
    <property type="match status" value="1"/>
</dbReference>
<evidence type="ECO:0000313" key="10">
    <source>
        <dbReference type="Proteomes" id="UP000585437"/>
    </source>
</evidence>
<dbReference type="GO" id="GO:0005886">
    <property type="term" value="C:plasma membrane"/>
    <property type="evidence" value="ECO:0007669"/>
    <property type="project" value="UniProtKB-SubCell"/>
</dbReference>
<dbReference type="GO" id="GO:1903785">
    <property type="term" value="P:L-valine transmembrane transport"/>
    <property type="evidence" value="ECO:0007669"/>
    <property type="project" value="TreeGrafter"/>
</dbReference>
<comment type="caution">
    <text evidence="9">The sequence shown here is derived from an EMBL/GenBank/DDBJ whole genome shotgun (WGS) entry which is preliminary data.</text>
</comment>
<evidence type="ECO:0000256" key="8">
    <source>
        <dbReference type="SAM" id="Phobius"/>
    </source>
</evidence>
<evidence type="ECO:0000256" key="5">
    <source>
        <dbReference type="ARBA" id="ARBA00022692"/>
    </source>
</evidence>
<keyword evidence="7 8" id="KW-0472">Membrane</keyword>